<dbReference type="PANTHER" id="PTHR11129">
    <property type="entry name" value="PROTEIN FARNESYLTRANSFERASE ALPHA SUBUNIT/RAB GERANYLGERANYL TRANSFERASE ALPHA SUBUNIT"/>
    <property type="match status" value="1"/>
</dbReference>
<gene>
    <name evidence="5" type="ORF">MKZ38_005947</name>
</gene>
<dbReference type="GO" id="GO:0005737">
    <property type="term" value="C:cytoplasm"/>
    <property type="evidence" value="ECO:0007669"/>
    <property type="project" value="TreeGrafter"/>
</dbReference>
<dbReference type="EMBL" id="JAKWBI020000035">
    <property type="protein sequence ID" value="KAJ2905245.1"/>
    <property type="molecule type" value="Genomic_DNA"/>
</dbReference>
<evidence type="ECO:0000313" key="5">
    <source>
        <dbReference type="EMBL" id="KAJ2905245.1"/>
    </source>
</evidence>
<evidence type="ECO:0000256" key="4">
    <source>
        <dbReference type="ARBA" id="ARBA00022737"/>
    </source>
</evidence>
<name>A0AAD5S3Q4_9PEZI</name>
<dbReference type="Gene3D" id="1.25.40.120">
    <property type="entry name" value="Protein prenylyltransferase"/>
    <property type="match status" value="1"/>
</dbReference>
<evidence type="ECO:0000313" key="6">
    <source>
        <dbReference type="Proteomes" id="UP001201980"/>
    </source>
</evidence>
<organism evidence="5 6">
    <name type="scientific">Zalerion maritima</name>
    <dbReference type="NCBI Taxonomy" id="339359"/>
    <lineage>
        <taxon>Eukaryota</taxon>
        <taxon>Fungi</taxon>
        <taxon>Dikarya</taxon>
        <taxon>Ascomycota</taxon>
        <taxon>Pezizomycotina</taxon>
        <taxon>Sordariomycetes</taxon>
        <taxon>Lulworthiomycetidae</taxon>
        <taxon>Lulworthiales</taxon>
        <taxon>Lulworthiaceae</taxon>
        <taxon>Zalerion</taxon>
    </lineage>
</organism>
<evidence type="ECO:0000256" key="3">
    <source>
        <dbReference type="ARBA" id="ARBA00022679"/>
    </source>
</evidence>
<dbReference type="AlphaFoldDB" id="A0AAD5S3Q4"/>
<protein>
    <recommendedName>
        <fullName evidence="7">Protein prenyltransferase alpha subunit</fullName>
    </recommendedName>
</protein>
<keyword evidence="4" id="KW-0677">Repeat</keyword>
<comment type="caution">
    <text evidence="5">The sequence shown here is derived from an EMBL/GenBank/DDBJ whole genome shotgun (WGS) entry which is preliminary data.</text>
</comment>
<dbReference type="Pfam" id="PF01239">
    <property type="entry name" value="PPTA"/>
    <property type="match status" value="2"/>
</dbReference>
<dbReference type="SUPFAM" id="SSF48439">
    <property type="entry name" value="Protein prenylyltransferase"/>
    <property type="match status" value="1"/>
</dbReference>
<sequence>MSRVLDKSVIESLNKSDPTPVYSDISRLLDDSLDEGLLEIELLGSAHPLEPNIHFLRDGNAVAIPKLRLVQAFFVARKILMSEGSKPLDSFADDAAAAAALRRATGVVLLMDPEHLTAANRRKLLIQHRAISALNEGKTGPGNPIALVIQREKLFLDSLLTSHLHRHTKSPTLWSHRRWLLETSRICGLVTDIVADMKQVVTVSANRHPRNYYAWSHARWMVDSVIVPQRRLEAYEEVVKLVKDWCFRNHSDTSGWSFLYSMLKMLQPQGRGMVRPIFQETLQLSSSFRWTNESVWVFLRTVAASGMVGDTECLEFNDRIKELMPLADEKTGTRLLDNALRWYRYYKIPASSHDDDIS</sequence>
<evidence type="ECO:0000256" key="1">
    <source>
        <dbReference type="ARBA" id="ARBA00006734"/>
    </source>
</evidence>
<keyword evidence="6" id="KW-1185">Reference proteome</keyword>
<dbReference type="Proteomes" id="UP001201980">
    <property type="component" value="Unassembled WGS sequence"/>
</dbReference>
<dbReference type="PANTHER" id="PTHR11129:SF3">
    <property type="entry name" value="PROTEIN PRENYLTRANSFERASE ALPHA SUBUNIT REPEAT-CONTAINING PROTEIN 1"/>
    <property type="match status" value="1"/>
</dbReference>
<dbReference type="InterPro" id="IPR002088">
    <property type="entry name" value="Prenyl_trans_a"/>
</dbReference>
<reference evidence="5" key="1">
    <citation type="submission" date="2022-07" db="EMBL/GenBank/DDBJ databases">
        <title>Draft genome sequence of Zalerion maritima ATCC 34329, a (micro)plastics degrading marine fungus.</title>
        <authorList>
            <person name="Paco A."/>
            <person name="Goncalves M.F.M."/>
            <person name="Rocha-Santos T.A.P."/>
            <person name="Alves A."/>
        </authorList>
    </citation>
    <scope>NUCLEOTIDE SEQUENCE</scope>
    <source>
        <strain evidence="5">ATCC 34329</strain>
    </source>
</reference>
<evidence type="ECO:0000256" key="2">
    <source>
        <dbReference type="ARBA" id="ARBA00022602"/>
    </source>
</evidence>
<keyword evidence="3" id="KW-0808">Transferase</keyword>
<dbReference type="GO" id="GO:0008318">
    <property type="term" value="F:protein prenyltransferase activity"/>
    <property type="evidence" value="ECO:0007669"/>
    <property type="project" value="InterPro"/>
</dbReference>
<comment type="similarity">
    <text evidence="1">Belongs to the protein prenyltransferase subunit alpha family.</text>
</comment>
<keyword evidence="2" id="KW-0637">Prenyltransferase</keyword>
<evidence type="ECO:0008006" key="7">
    <source>
        <dbReference type="Google" id="ProtNLM"/>
    </source>
</evidence>
<accession>A0AAD5S3Q4</accession>
<proteinExistence type="inferred from homology"/>